<reference evidence="1" key="1">
    <citation type="submission" date="2020-04" db="EMBL/GenBank/DDBJ databases">
        <title>A chromosome-scale assembly and high-density genetic map of the yellow drum (Nibea albiflora) genome.</title>
        <authorList>
            <person name="Xu D."/>
            <person name="Zhang W."/>
            <person name="Chen R."/>
            <person name="Tan P."/>
            <person name="Wang L."/>
            <person name="Song H."/>
            <person name="Tian L."/>
            <person name="Zhu Q."/>
            <person name="Wang B."/>
        </authorList>
    </citation>
    <scope>NUCLEOTIDE SEQUENCE</scope>
    <source>
        <strain evidence="1">ZJHYS-2018</strain>
    </source>
</reference>
<evidence type="ECO:0000313" key="2">
    <source>
        <dbReference type="Proteomes" id="UP000805704"/>
    </source>
</evidence>
<keyword evidence="2" id="KW-1185">Reference proteome</keyword>
<dbReference type="EMBL" id="CM024796">
    <property type="protein sequence ID" value="KAG8000768.1"/>
    <property type="molecule type" value="Genomic_DNA"/>
</dbReference>
<name>A0ACB7EFV9_NIBAL</name>
<accession>A0ACB7EFV9</accession>
<proteinExistence type="predicted"/>
<comment type="caution">
    <text evidence="1">The sequence shown here is derived from an EMBL/GenBank/DDBJ whole genome shotgun (WGS) entry which is preliminary data.</text>
</comment>
<protein>
    <submittedName>
        <fullName evidence="1">UDP-glucuronosyltransferase</fullName>
    </submittedName>
</protein>
<organism evidence="1 2">
    <name type="scientific">Nibea albiflora</name>
    <name type="common">Yellow drum</name>
    <name type="synonym">Corvina albiflora</name>
    <dbReference type="NCBI Taxonomy" id="240163"/>
    <lineage>
        <taxon>Eukaryota</taxon>
        <taxon>Metazoa</taxon>
        <taxon>Chordata</taxon>
        <taxon>Craniata</taxon>
        <taxon>Vertebrata</taxon>
        <taxon>Euteleostomi</taxon>
        <taxon>Actinopterygii</taxon>
        <taxon>Neopterygii</taxon>
        <taxon>Teleostei</taxon>
        <taxon>Neoteleostei</taxon>
        <taxon>Acanthomorphata</taxon>
        <taxon>Eupercaria</taxon>
        <taxon>Sciaenidae</taxon>
        <taxon>Nibea</taxon>
    </lineage>
</organism>
<dbReference type="Proteomes" id="UP000805704">
    <property type="component" value="Chromosome 8"/>
</dbReference>
<gene>
    <name evidence="1" type="primary">UGT3.3</name>
    <name evidence="1" type="ORF">GBF38_017344</name>
</gene>
<sequence>MSNRLWFPTLGLVAWLCCLSLEPVQGGKILVLPVDGSHWLSMKILVEELSRRGHELVVVVPECSLLMKGSDSYKTEIYKVPYTKDELDKTMNALKDGVFLKPPAITDLFTNMERLINFTSLQVEGCESLLNDHSLMTRLREEGFDLMLTDPFLPCGSVLAHMFSLPTVYFLHGLPCELERRANQCPAPPSYVPVPFSGNTDIMTFPQRVKNMVMSVMGSYMCKVIYSHFDDLVSRYLGDDMTYKDLLGLGDFWLLTQDFVVEWPKPLLPNMAFIGGINCENASPLPEDLEEFVDDSGDDGFVIFTLGSMVSDMPAEKAKEFFEAFGQIPQRVVWRYTGVPPVDVPKNVKLMKWLPQNDLLAHPKAKVFITHGGIHGVYEGICNAVPMLMFPLFGDQGDNVHRMVSRGVAEKLDMYDVTAEKVVTALNKIIRDKSYREKIVEMSVIHMDRQVEPLDLAVFWTEFVIKHQGAKHLRVAAHELNWIQYHSLDVIGLLVIILLTVLFVTFKCCLCCTRSRDYKMTVVLGAHDITKAEKSQQRIEVAEYIRHPNFKGLYDYDIMLLKLNNNATLNKYVKAIGLPKKDKNKPAHTVCTVAGWGNTEPNGSTSNVLKETTEKLQFDFECKNIWKEHFCSQRMICTKFDKKTGGVCQVSKS</sequence>
<evidence type="ECO:0000313" key="1">
    <source>
        <dbReference type="EMBL" id="KAG8000768.1"/>
    </source>
</evidence>